<dbReference type="Gene3D" id="2.40.33.10">
    <property type="entry name" value="PK beta-barrel domain-like"/>
    <property type="match status" value="1"/>
</dbReference>
<dbReference type="Pfam" id="PF02887">
    <property type="entry name" value="PK_C"/>
    <property type="match status" value="1"/>
</dbReference>
<evidence type="ECO:0000256" key="7">
    <source>
        <dbReference type="ARBA" id="ARBA00022723"/>
    </source>
</evidence>
<dbReference type="InterPro" id="IPR036637">
    <property type="entry name" value="Phosphohistidine_dom_sf"/>
</dbReference>
<evidence type="ECO:0000256" key="6">
    <source>
        <dbReference type="ARBA" id="ARBA00022679"/>
    </source>
</evidence>
<evidence type="ECO:0000259" key="17">
    <source>
        <dbReference type="Pfam" id="PF00224"/>
    </source>
</evidence>
<dbReference type="RefSeq" id="WP_086887524.1">
    <property type="nucleotide sequence ID" value="NZ_CP019893.1"/>
</dbReference>
<dbReference type="InterPro" id="IPR001697">
    <property type="entry name" value="Pyr_Knase"/>
</dbReference>
<dbReference type="InterPro" id="IPR011037">
    <property type="entry name" value="Pyrv_Knase-like_insert_dom_sf"/>
</dbReference>
<dbReference type="Proteomes" id="UP000250088">
    <property type="component" value="Chromosome"/>
</dbReference>
<dbReference type="InterPro" id="IPR015795">
    <property type="entry name" value="Pyrv_Knase_C"/>
</dbReference>
<evidence type="ECO:0000313" key="20">
    <source>
        <dbReference type="EMBL" id="ARS89142.1"/>
    </source>
</evidence>
<dbReference type="GO" id="GO:0004743">
    <property type="term" value="F:pyruvate kinase activity"/>
    <property type="evidence" value="ECO:0007669"/>
    <property type="project" value="UniProtKB-UniRule"/>
</dbReference>
<dbReference type="InterPro" id="IPR040442">
    <property type="entry name" value="Pyrv_kinase-like_dom_sf"/>
</dbReference>
<evidence type="ECO:0000256" key="4">
    <source>
        <dbReference type="ARBA" id="ARBA00008663"/>
    </source>
</evidence>
<dbReference type="SUPFAM" id="SSF52935">
    <property type="entry name" value="PK C-terminal domain-like"/>
    <property type="match status" value="1"/>
</dbReference>
<dbReference type="NCBIfam" id="NF004978">
    <property type="entry name" value="PRK06354.1"/>
    <property type="match status" value="1"/>
</dbReference>
<dbReference type="OrthoDB" id="56298at2157"/>
<dbReference type="AlphaFoldDB" id="A0A2Z2HQD2"/>
<dbReference type="Gene3D" id="3.20.20.60">
    <property type="entry name" value="Phosphoenolpyruvate-binding domains"/>
    <property type="match status" value="1"/>
</dbReference>
<dbReference type="GeneID" id="32893375"/>
<comment type="catalytic activity">
    <reaction evidence="16">
        <text>pyruvate + ATP = phosphoenolpyruvate + ADP + H(+)</text>
        <dbReference type="Rhea" id="RHEA:18157"/>
        <dbReference type="ChEBI" id="CHEBI:15361"/>
        <dbReference type="ChEBI" id="CHEBI:15378"/>
        <dbReference type="ChEBI" id="CHEBI:30616"/>
        <dbReference type="ChEBI" id="CHEBI:58702"/>
        <dbReference type="ChEBI" id="CHEBI:456216"/>
        <dbReference type="EC" id="2.7.1.40"/>
    </reaction>
</comment>
<keyword evidence="11 16" id="KW-0460">Magnesium</keyword>
<proteinExistence type="inferred from homology"/>
<keyword evidence="9 16" id="KW-0418">Kinase</keyword>
<reference evidence="21" key="1">
    <citation type="submission" date="2017-02" db="EMBL/GenBank/DDBJ databases">
        <title>Natronthermophilus aegyptiacus gen. nov.,sp. nov., an aerobic, extremely halophilic alkalithermophilic archaeon isolated from the athalassohaline Wadi An Natrun, Egypt.</title>
        <authorList>
            <person name="Zhao B."/>
        </authorList>
    </citation>
    <scope>NUCLEOTIDE SEQUENCE [LARGE SCALE GENOMIC DNA]</scope>
    <source>
        <strain evidence="21">JW/NM-HA 15</strain>
    </source>
</reference>
<dbReference type="Pfam" id="PF00224">
    <property type="entry name" value="PK"/>
    <property type="match status" value="1"/>
</dbReference>
<dbReference type="PRINTS" id="PR01050">
    <property type="entry name" value="PYRUVTKNASE"/>
</dbReference>
<protein>
    <recommendedName>
        <fullName evidence="5 15">Pyruvate kinase</fullName>
        <ecNumber evidence="5 15">2.7.1.40</ecNumber>
    </recommendedName>
</protein>
<evidence type="ECO:0000256" key="11">
    <source>
        <dbReference type="ARBA" id="ARBA00022842"/>
    </source>
</evidence>
<keyword evidence="8" id="KW-0547">Nucleotide-binding</keyword>
<dbReference type="NCBIfam" id="TIGR01064">
    <property type="entry name" value="pyruv_kin"/>
    <property type="match status" value="1"/>
</dbReference>
<name>A0A2Z2HQD2_9EURY</name>
<keyword evidence="12" id="KW-0630">Potassium</keyword>
<dbReference type="Gene3D" id="3.40.1380.20">
    <property type="entry name" value="Pyruvate kinase, C-terminal domain"/>
    <property type="match status" value="1"/>
</dbReference>
<keyword evidence="6 16" id="KW-0808">Transferase</keyword>
<evidence type="ECO:0000256" key="13">
    <source>
        <dbReference type="ARBA" id="ARBA00023152"/>
    </source>
</evidence>
<dbReference type="InterPro" id="IPR015793">
    <property type="entry name" value="Pyrv_Knase_brl"/>
</dbReference>
<evidence type="ECO:0000256" key="2">
    <source>
        <dbReference type="ARBA" id="ARBA00004997"/>
    </source>
</evidence>
<dbReference type="PANTHER" id="PTHR11817">
    <property type="entry name" value="PYRUVATE KINASE"/>
    <property type="match status" value="1"/>
</dbReference>
<dbReference type="KEGG" id="naj:B1756_04820"/>
<dbReference type="InterPro" id="IPR015813">
    <property type="entry name" value="Pyrv/PenolPyrv_kinase-like_dom"/>
</dbReference>
<evidence type="ECO:0000256" key="1">
    <source>
        <dbReference type="ARBA" id="ARBA00001946"/>
    </source>
</evidence>
<evidence type="ECO:0000256" key="3">
    <source>
        <dbReference type="ARBA" id="ARBA00006237"/>
    </source>
</evidence>
<feature type="domain" description="PEP-utilising enzyme mobile" evidence="18">
    <location>
        <begin position="504"/>
        <end position="573"/>
    </location>
</feature>
<evidence type="ECO:0000256" key="12">
    <source>
        <dbReference type="ARBA" id="ARBA00022958"/>
    </source>
</evidence>
<evidence type="ECO:0000259" key="18">
    <source>
        <dbReference type="Pfam" id="PF00391"/>
    </source>
</evidence>
<dbReference type="InterPro" id="IPR008279">
    <property type="entry name" value="PEP-util_enz_mobile_dom"/>
</dbReference>
<dbReference type="EMBL" id="CP019893">
    <property type="protein sequence ID" value="ARS89142.1"/>
    <property type="molecule type" value="Genomic_DNA"/>
</dbReference>
<dbReference type="Gene3D" id="3.50.30.10">
    <property type="entry name" value="Phosphohistidine domain"/>
    <property type="match status" value="1"/>
</dbReference>
<organism evidence="20 21">
    <name type="scientific">Natrarchaeobaculum aegyptiacum</name>
    <dbReference type="NCBI Taxonomy" id="745377"/>
    <lineage>
        <taxon>Archaea</taxon>
        <taxon>Methanobacteriati</taxon>
        <taxon>Methanobacteriota</taxon>
        <taxon>Stenosarchaea group</taxon>
        <taxon>Halobacteria</taxon>
        <taxon>Halobacteriales</taxon>
        <taxon>Natrialbaceae</taxon>
        <taxon>Natrarchaeobaculum</taxon>
    </lineage>
</organism>
<dbReference type="InterPro" id="IPR015806">
    <property type="entry name" value="Pyrv_Knase_insert_dom_sf"/>
</dbReference>
<dbReference type="GO" id="GO:0016301">
    <property type="term" value="F:kinase activity"/>
    <property type="evidence" value="ECO:0007669"/>
    <property type="project" value="UniProtKB-KW"/>
</dbReference>
<dbReference type="SUPFAM" id="SSF50800">
    <property type="entry name" value="PK beta-barrel domain-like"/>
    <property type="match status" value="1"/>
</dbReference>
<sequence length="593" mass="61767">MRNAKIVCTLGPASSDRRTIAELAAAGMSVARLNASHGTVEDRAELIERVRAVDDARDEPVAVMLDVAGPEVRTAPLPGGETVALETGSTVRFVEGETASEETVGLSVPLEGVSPGDRILLDDGLIETTVTDRDGEAVVARVDAGGDLAGRKGVNVPGVDLELESVTEADRAELELAAEREVDFVAASFVRDAEAVYDVSEVLEEFGAEIPIIAKIERAGAVENLEEIVEAADGIMVARGDLGVECPMEEVPMIQKRIVHEARDAGIPVITATEMLDSMVEARRPTRAEASDVANAVLDGTDAVMLSAETAVGDHPVTVVEAMDSIVRTVEASAEYAEQLEQRVPPTGEARTDALARSARYLARDVDADAIVAATESGYTALKTAKYRPGVPVVASTPNPAVRRRLALSWGVTPLFAEVSEQGADAVVERAVQSALDAGVADSGDTVVVLCGMMTDLEGANTTNMLKVHVAAEALATGRVVVEGRATGPVAHLEDGGGDLSRLPDGAVVVLPADFDGEFDGDPARLGAIVSADRGMTGYPALVAREVGLPMIGGAELADVADGTTVTVDAERGVVYGGVVEADDRPEGRDEQQ</sequence>
<dbReference type="Pfam" id="PF00391">
    <property type="entry name" value="PEP-utilizers"/>
    <property type="match status" value="1"/>
</dbReference>
<dbReference type="EC" id="2.7.1.40" evidence="5 15"/>
<evidence type="ECO:0000256" key="10">
    <source>
        <dbReference type="ARBA" id="ARBA00022840"/>
    </source>
</evidence>
<evidence type="ECO:0000259" key="19">
    <source>
        <dbReference type="Pfam" id="PF02887"/>
    </source>
</evidence>
<evidence type="ECO:0000256" key="14">
    <source>
        <dbReference type="ARBA" id="ARBA00023317"/>
    </source>
</evidence>
<dbReference type="InterPro" id="IPR036918">
    <property type="entry name" value="Pyrv_Knase_C_sf"/>
</dbReference>
<dbReference type="GO" id="GO:0005524">
    <property type="term" value="F:ATP binding"/>
    <property type="evidence" value="ECO:0007669"/>
    <property type="project" value="UniProtKB-KW"/>
</dbReference>
<evidence type="ECO:0000256" key="16">
    <source>
        <dbReference type="RuleBase" id="RU000504"/>
    </source>
</evidence>
<dbReference type="GO" id="GO:0000287">
    <property type="term" value="F:magnesium ion binding"/>
    <property type="evidence" value="ECO:0007669"/>
    <property type="project" value="UniProtKB-UniRule"/>
</dbReference>
<keyword evidence="10" id="KW-0067">ATP-binding</keyword>
<feature type="domain" description="Pyruvate kinase C-terminal" evidence="19">
    <location>
        <begin position="353"/>
        <end position="469"/>
    </location>
</feature>
<evidence type="ECO:0000256" key="5">
    <source>
        <dbReference type="ARBA" id="ARBA00012142"/>
    </source>
</evidence>
<feature type="domain" description="Pyruvate kinase barrel" evidence="17">
    <location>
        <begin position="1"/>
        <end position="320"/>
    </location>
</feature>
<evidence type="ECO:0000256" key="9">
    <source>
        <dbReference type="ARBA" id="ARBA00022777"/>
    </source>
</evidence>
<comment type="similarity">
    <text evidence="4 16">Belongs to the pyruvate kinase family.</text>
</comment>
<keyword evidence="21" id="KW-1185">Reference proteome</keyword>
<keyword evidence="7" id="KW-0479">Metal-binding</keyword>
<evidence type="ECO:0000313" key="21">
    <source>
        <dbReference type="Proteomes" id="UP000250088"/>
    </source>
</evidence>
<comment type="similarity">
    <text evidence="3">In the C-terminal section; belongs to the PEP-utilizing enzyme family.</text>
</comment>
<gene>
    <name evidence="20" type="ORF">B1756_04820</name>
</gene>
<dbReference type="NCBIfam" id="NF004491">
    <property type="entry name" value="PRK05826.1"/>
    <property type="match status" value="1"/>
</dbReference>
<dbReference type="GO" id="GO:0030955">
    <property type="term" value="F:potassium ion binding"/>
    <property type="evidence" value="ECO:0007669"/>
    <property type="project" value="UniProtKB-UniRule"/>
</dbReference>
<evidence type="ECO:0000256" key="8">
    <source>
        <dbReference type="ARBA" id="ARBA00022741"/>
    </source>
</evidence>
<dbReference type="SUPFAM" id="SSF52009">
    <property type="entry name" value="Phosphohistidine domain"/>
    <property type="match status" value="1"/>
</dbReference>
<comment type="cofactor">
    <cofactor evidence="1">
        <name>Mg(2+)</name>
        <dbReference type="ChEBI" id="CHEBI:18420"/>
    </cofactor>
</comment>
<keyword evidence="13 16" id="KW-0324">Glycolysis</keyword>
<keyword evidence="14 20" id="KW-0670">Pyruvate</keyword>
<dbReference type="UniPathway" id="UPA00109">
    <property type="reaction ID" value="UER00188"/>
</dbReference>
<dbReference type="SUPFAM" id="SSF51621">
    <property type="entry name" value="Phosphoenolpyruvate/pyruvate domain"/>
    <property type="match status" value="1"/>
</dbReference>
<comment type="pathway">
    <text evidence="2 16">Carbohydrate degradation; glycolysis; pyruvate from D-glyceraldehyde 3-phosphate: step 5/5.</text>
</comment>
<evidence type="ECO:0000256" key="15">
    <source>
        <dbReference type="NCBIfam" id="TIGR01064"/>
    </source>
</evidence>
<accession>A0A2Z2HQD2</accession>